<dbReference type="Proteomes" id="UP000738402">
    <property type="component" value="Unassembled WGS sequence"/>
</dbReference>
<comment type="caution">
    <text evidence="1">The sequence shown here is derived from an EMBL/GenBank/DDBJ whole genome shotgun (WGS) entry which is preliminary data.</text>
</comment>
<dbReference type="AlphaFoldDB" id="A0AAN6D1A8"/>
<protein>
    <submittedName>
        <fullName evidence="1">Uncharacterized protein</fullName>
    </submittedName>
</protein>
<accession>A0AAN6D1A8</accession>
<evidence type="ECO:0000313" key="1">
    <source>
        <dbReference type="EMBL" id="KAG7723728.1"/>
    </source>
</evidence>
<reference evidence="1" key="1">
    <citation type="journal article" date="2021" name="G3 (Bethesda)">
        <title>Genomic diversity, chromosomal rearrangements, and interspecies hybridization in the ogataea polymorpha species complex.</title>
        <authorList>
            <person name="Hanson S.J."/>
            <person name="Cinneide E.O."/>
            <person name="Salzberg L.I."/>
            <person name="Wolfe K.H."/>
            <person name="McGowan J."/>
            <person name="Fitzpatrick D.A."/>
            <person name="Matlin K."/>
        </authorList>
    </citation>
    <scope>NUCLEOTIDE SEQUENCE</scope>
    <source>
        <strain evidence="1">83-405-1</strain>
    </source>
</reference>
<dbReference type="EMBL" id="JAHLUH010000041">
    <property type="protein sequence ID" value="KAG7723728.1"/>
    <property type="molecule type" value="Genomic_DNA"/>
</dbReference>
<proteinExistence type="predicted"/>
<evidence type="ECO:0000313" key="2">
    <source>
        <dbReference type="Proteomes" id="UP000738402"/>
    </source>
</evidence>
<gene>
    <name evidence="1" type="ORF">KL933_005402</name>
</gene>
<sequence length="119" mass="12119">MYFPICPGTQRSRQQELGVWGQALASAEVLRVRNGGQAGRGALDVDTEVGHEVGGVERGDAVVAQVAHALDAGSLLAEQLDGGVLGEAGVEELWVAGVEGQAEAVHGVGNGVFLGWGAC</sequence>
<name>A0AAN6D1A8_9ASCO</name>
<organism evidence="1 2">
    <name type="scientific">Ogataea haglerorum</name>
    <dbReference type="NCBI Taxonomy" id="1937702"/>
    <lineage>
        <taxon>Eukaryota</taxon>
        <taxon>Fungi</taxon>
        <taxon>Dikarya</taxon>
        <taxon>Ascomycota</taxon>
        <taxon>Saccharomycotina</taxon>
        <taxon>Pichiomycetes</taxon>
        <taxon>Pichiales</taxon>
        <taxon>Pichiaceae</taxon>
        <taxon>Ogataea</taxon>
    </lineage>
</organism>